<gene>
    <name evidence="8" type="ORF">SAMN02745857_01311</name>
</gene>
<keyword evidence="9" id="KW-1185">Reference proteome</keyword>
<feature type="region of interest" description="Disordered" evidence="5">
    <location>
        <begin position="258"/>
        <end position="301"/>
    </location>
</feature>
<dbReference type="Pfam" id="PF00877">
    <property type="entry name" value="NLPC_P60"/>
    <property type="match status" value="1"/>
</dbReference>
<feature type="chain" id="PRO_5012303324" evidence="6">
    <location>
        <begin position="26"/>
        <end position="301"/>
    </location>
</feature>
<reference evidence="8 9" key="1">
    <citation type="submission" date="2017-04" db="EMBL/GenBank/DDBJ databases">
        <authorList>
            <person name="Afonso C.L."/>
            <person name="Miller P.J."/>
            <person name="Scott M.A."/>
            <person name="Spackman E."/>
            <person name="Goraichik I."/>
            <person name="Dimitrov K.M."/>
            <person name="Suarez D.L."/>
            <person name="Swayne D.E."/>
        </authorList>
    </citation>
    <scope>NUCLEOTIDE SEQUENCE [LARGE SCALE GENOMIC DNA]</scope>
    <source>
        <strain evidence="8 9">DSM 23236</strain>
    </source>
</reference>
<dbReference type="PANTHER" id="PTHR47053">
    <property type="entry name" value="MUREIN DD-ENDOPEPTIDASE MEPH-RELATED"/>
    <property type="match status" value="1"/>
</dbReference>
<dbReference type="PROSITE" id="PS51935">
    <property type="entry name" value="NLPC_P60"/>
    <property type="match status" value="1"/>
</dbReference>
<evidence type="ECO:0000256" key="3">
    <source>
        <dbReference type="ARBA" id="ARBA00022801"/>
    </source>
</evidence>
<feature type="region of interest" description="Disordered" evidence="5">
    <location>
        <begin position="29"/>
        <end position="82"/>
    </location>
</feature>
<dbReference type="GO" id="GO:0006508">
    <property type="term" value="P:proteolysis"/>
    <property type="evidence" value="ECO:0007669"/>
    <property type="project" value="UniProtKB-KW"/>
</dbReference>
<dbReference type="Gene3D" id="3.90.1720.10">
    <property type="entry name" value="endopeptidase domain like (from Nostoc punctiforme)"/>
    <property type="match status" value="1"/>
</dbReference>
<name>A0A1W1XEG9_9NEIS</name>
<keyword evidence="4" id="KW-0788">Thiol protease</keyword>
<keyword evidence="6" id="KW-0732">Signal</keyword>
<evidence type="ECO:0000256" key="1">
    <source>
        <dbReference type="ARBA" id="ARBA00007074"/>
    </source>
</evidence>
<evidence type="ECO:0000256" key="6">
    <source>
        <dbReference type="SAM" id="SignalP"/>
    </source>
</evidence>
<dbReference type="InterPro" id="IPR000064">
    <property type="entry name" value="NLP_P60_dom"/>
</dbReference>
<dbReference type="PANTHER" id="PTHR47053:SF1">
    <property type="entry name" value="MUREIN DD-ENDOPEPTIDASE MEPH-RELATED"/>
    <property type="match status" value="1"/>
</dbReference>
<comment type="similarity">
    <text evidence="1">Belongs to the peptidase C40 family.</text>
</comment>
<dbReference type="SUPFAM" id="SSF54001">
    <property type="entry name" value="Cysteine proteinases"/>
    <property type="match status" value="1"/>
</dbReference>
<accession>A0A1W1XEG9</accession>
<evidence type="ECO:0000313" key="8">
    <source>
        <dbReference type="EMBL" id="SMC22038.1"/>
    </source>
</evidence>
<dbReference type="OrthoDB" id="9807055at2"/>
<evidence type="ECO:0000256" key="4">
    <source>
        <dbReference type="ARBA" id="ARBA00022807"/>
    </source>
</evidence>
<feature type="domain" description="NlpC/P60" evidence="7">
    <location>
        <begin position="82"/>
        <end position="206"/>
    </location>
</feature>
<protein>
    <submittedName>
        <fullName evidence="8">Cell wall-associated hydrolase, NlpC family</fullName>
    </submittedName>
</protein>
<keyword evidence="3 8" id="KW-0378">Hydrolase</keyword>
<feature type="compositionally biased region" description="Low complexity" evidence="5">
    <location>
        <begin position="57"/>
        <end position="74"/>
    </location>
</feature>
<sequence>MKEFLHAALFCCGLALGLSAPAALADDPPAIPTPTDAPSDGAWSNKKPATAPVPTDAAGSNAWSNKKAAAAPAPDTVRSDGPTAGQQLLLQAMGLIGVRYKWGGNNPEDGLDCSGFVRYVFQNSLNIALPHNAMGMSRLGENVDRSELKPGDLVFFNTLGRTFSHVGIYMGDNRFIHSPRAGKSVETANLNETYWQKRWNGARRVADAGGQGINLAGLLAVAGNPEAVKVEDTASGAHCKKVVQGHGKKKKVVMVCQRAKGSAKTESSKPAGKSAKGGKSSAKSSGKAAKPASGGKKHHKK</sequence>
<dbReference type="EMBL" id="FWXD01000006">
    <property type="protein sequence ID" value="SMC22038.1"/>
    <property type="molecule type" value="Genomic_DNA"/>
</dbReference>
<dbReference type="InterPro" id="IPR051202">
    <property type="entry name" value="Peptidase_C40"/>
</dbReference>
<evidence type="ECO:0000256" key="2">
    <source>
        <dbReference type="ARBA" id="ARBA00022670"/>
    </source>
</evidence>
<feature type="compositionally biased region" description="Low complexity" evidence="5">
    <location>
        <begin position="29"/>
        <end position="40"/>
    </location>
</feature>
<organism evidence="8 9">
    <name type="scientific">Andreprevotia lacus DSM 23236</name>
    <dbReference type="NCBI Taxonomy" id="1121001"/>
    <lineage>
        <taxon>Bacteria</taxon>
        <taxon>Pseudomonadati</taxon>
        <taxon>Pseudomonadota</taxon>
        <taxon>Betaproteobacteria</taxon>
        <taxon>Neisseriales</taxon>
        <taxon>Chitinibacteraceae</taxon>
        <taxon>Andreprevotia</taxon>
    </lineage>
</organism>
<dbReference type="STRING" id="1121001.SAMN02745857_01311"/>
<proteinExistence type="inferred from homology"/>
<feature type="compositionally biased region" description="Low complexity" evidence="5">
    <location>
        <begin position="268"/>
        <end position="294"/>
    </location>
</feature>
<dbReference type="AlphaFoldDB" id="A0A1W1XEG9"/>
<dbReference type="GO" id="GO:0008234">
    <property type="term" value="F:cysteine-type peptidase activity"/>
    <property type="evidence" value="ECO:0007669"/>
    <property type="project" value="UniProtKB-KW"/>
</dbReference>
<evidence type="ECO:0000256" key="5">
    <source>
        <dbReference type="SAM" id="MobiDB-lite"/>
    </source>
</evidence>
<dbReference type="Proteomes" id="UP000192761">
    <property type="component" value="Unassembled WGS sequence"/>
</dbReference>
<keyword evidence="2" id="KW-0645">Protease</keyword>
<feature type="signal peptide" evidence="6">
    <location>
        <begin position="1"/>
        <end position="25"/>
    </location>
</feature>
<evidence type="ECO:0000313" key="9">
    <source>
        <dbReference type="Proteomes" id="UP000192761"/>
    </source>
</evidence>
<evidence type="ECO:0000259" key="7">
    <source>
        <dbReference type="PROSITE" id="PS51935"/>
    </source>
</evidence>
<dbReference type="InterPro" id="IPR038765">
    <property type="entry name" value="Papain-like_cys_pep_sf"/>
</dbReference>